<reference evidence="1" key="1">
    <citation type="submission" date="2021-12" db="EMBL/GenBank/DDBJ databases">
        <authorList>
            <person name="King R."/>
        </authorList>
    </citation>
    <scope>NUCLEOTIDE SEQUENCE</scope>
</reference>
<organism evidence="1 2">
    <name type="scientific">Chilo suppressalis</name>
    <name type="common">Asiatic rice borer moth</name>
    <dbReference type="NCBI Taxonomy" id="168631"/>
    <lineage>
        <taxon>Eukaryota</taxon>
        <taxon>Metazoa</taxon>
        <taxon>Ecdysozoa</taxon>
        <taxon>Arthropoda</taxon>
        <taxon>Hexapoda</taxon>
        <taxon>Insecta</taxon>
        <taxon>Pterygota</taxon>
        <taxon>Neoptera</taxon>
        <taxon>Endopterygota</taxon>
        <taxon>Lepidoptera</taxon>
        <taxon>Glossata</taxon>
        <taxon>Ditrysia</taxon>
        <taxon>Pyraloidea</taxon>
        <taxon>Crambidae</taxon>
        <taxon>Crambinae</taxon>
        <taxon>Chilo</taxon>
    </lineage>
</organism>
<name>A0ABN8AYY1_CHISP</name>
<proteinExistence type="predicted"/>
<dbReference type="EMBL" id="OU963895">
    <property type="protein sequence ID" value="CAH0401647.1"/>
    <property type="molecule type" value="Genomic_DNA"/>
</dbReference>
<evidence type="ECO:0000313" key="1">
    <source>
        <dbReference type="EMBL" id="CAH0401647.1"/>
    </source>
</evidence>
<sequence>MNNQLIEKIVEGSGETCPELAFANALLDKNVAKALSKSFVKILNLSKDSSNVNNNLRHTILENIRKLCTVQPEGHLPADESVTEALSELYTNHIASTSLESADKDLDAFIMRRFKSLQIEPQHQSNVNPEIIQALLNLNENGVYLELLSKDIVHMNQDKGNVINLLKSIWDYDGMDVAYDDVSIKMKPEIEKLLLQTCHGILDNSTTNVENILNSKDEIVQLIKRCAVSAECFQICCGIFNFLFIMTNFDLVLQDFIQSFVKQVKSLCPKLTYSILYPVHINYVVVLLDIDINSLPEPVRCGYTTPTLKHLQNVRDNSEYDFIMLLSHFPQWFDIYFHTPMEK</sequence>
<evidence type="ECO:0000313" key="2">
    <source>
        <dbReference type="Proteomes" id="UP001153292"/>
    </source>
</evidence>
<dbReference type="Proteomes" id="UP001153292">
    <property type="component" value="Chromosome 2"/>
</dbReference>
<gene>
    <name evidence="1" type="ORF">CHILSU_LOCUS4879</name>
</gene>
<accession>A0ABN8AYY1</accession>
<protein>
    <submittedName>
        <fullName evidence="1">Uncharacterized protein</fullName>
    </submittedName>
</protein>
<keyword evidence="2" id="KW-1185">Reference proteome</keyword>